<dbReference type="OrthoDB" id="5835829at2759"/>
<evidence type="ECO:0000256" key="2">
    <source>
        <dbReference type="ARBA" id="ARBA00022679"/>
    </source>
</evidence>
<dbReference type="GO" id="GO:0008194">
    <property type="term" value="F:UDP-glycosyltransferase activity"/>
    <property type="evidence" value="ECO:0007669"/>
    <property type="project" value="InterPro"/>
</dbReference>
<evidence type="ECO:0000313" key="7">
    <source>
        <dbReference type="Proteomes" id="UP000886520"/>
    </source>
</evidence>
<dbReference type="Proteomes" id="UP000886520">
    <property type="component" value="Chromosome 6"/>
</dbReference>
<dbReference type="FunFam" id="3.40.50.2000:FF:000056">
    <property type="entry name" value="Glycosyltransferase"/>
    <property type="match status" value="1"/>
</dbReference>
<dbReference type="Gene3D" id="3.40.50.2000">
    <property type="entry name" value="Glycogen Phosphorylase B"/>
    <property type="match status" value="2"/>
</dbReference>
<evidence type="ECO:0000256" key="5">
    <source>
        <dbReference type="SAM" id="MobiDB-lite"/>
    </source>
</evidence>
<dbReference type="Pfam" id="PF00201">
    <property type="entry name" value="UDPGT"/>
    <property type="match status" value="1"/>
</dbReference>
<dbReference type="EMBL" id="JABFUD020000006">
    <property type="protein sequence ID" value="KAI5078557.1"/>
    <property type="molecule type" value="Genomic_DNA"/>
</dbReference>
<keyword evidence="2 3" id="KW-0808">Transferase</keyword>
<evidence type="ECO:0000256" key="3">
    <source>
        <dbReference type="RuleBase" id="RU003718"/>
    </source>
</evidence>
<dbReference type="CDD" id="cd03784">
    <property type="entry name" value="GT1_Gtf-like"/>
    <property type="match status" value="1"/>
</dbReference>
<dbReference type="PROSITE" id="PS00375">
    <property type="entry name" value="UDPGT"/>
    <property type="match status" value="1"/>
</dbReference>
<comment type="similarity">
    <text evidence="1 3">Belongs to the UDP-glycosyltransferase family.</text>
</comment>
<dbReference type="EC" id="2.4.1.-" evidence="4"/>
<evidence type="ECO:0000256" key="4">
    <source>
        <dbReference type="RuleBase" id="RU362057"/>
    </source>
</evidence>
<sequence>MDEKLRTRAVEDDEEGAGAGAGGACFGSTISSRGPHQGHAKTCAGNGSHGSEVAEDGLPLETLPLRVSCIVADCVAPWTKELADAAALLHIPFWTSTAASFSMSAHLSLLISYGHVPVKTDCWVQGKKWMLDAPLIECIPGVPPFPVTDLPGEFAQAETLSDPCLQFLAAAFEYKKGTATPILLHSVYELESQVFDALQTQGFAVKAVGPLLCHSVPQRTNHESLRWLEMQAASSVIYVALGTVSHLNPKEALALGHGLQASGRPFLWVMRRDEVLHALPEAVRGCGMILPWVPQEEVLRHGAISAFFSHCGWNSTLESMWDGVPMVACPLGMEQRSNARRIVEHWKMGVELKRQVDGSFTKEAVEEALEEVMKPTYRNAAAHVKEIARRAAREGGTSHSNLISLTHLLHGAPS</sequence>
<dbReference type="InterPro" id="IPR002213">
    <property type="entry name" value="UDP_glucos_trans"/>
</dbReference>
<comment type="caution">
    <text evidence="6">The sequence shown here is derived from an EMBL/GenBank/DDBJ whole genome shotgun (WGS) entry which is preliminary data.</text>
</comment>
<keyword evidence="3" id="KW-0328">Glycosyltransferase</keyword>
<name>A0A9D4V3B4_ADICA</name>
<reference evidence="6" key="1">
    <citation type="submission" date="2021-01" db="EMBL/GenBank/DDBJ databases">
        <title>Adiantum capillus-veneris genome.</title>
        <authorList>
            <person name="Fang Y."/>
            <person name="Liao Q."/>
        </authorList>
    </citation>
    <scope>NUCLEOTIDE SEQUENCE</scope>
    <source>
        <strain evidence="6">H3</strain>
        <tissue evidence="6">Leaf</tissue>
    </source>
</reference>
<proteinExistence type="inferred from homology"/>
<dbReference type="PANTHER" id="PTHR48045">
    <property type="entry name" value="UDP-GLYCOSYLTRANSFERASE 72B1"/>
    <property type="match status" value="1"/>
</dbReference>
<evidence type="ECO:0000313" key="6">
    <source>
        <dbReference type="EMBL" id="KAI5078557.1"/>
    </source>
</evidence>
<organism evidence="6 7">
    <name type="scientific">Adiantum capillus-veneris</name>
    <name type="common">Maidenhair fern</name>
    <dbReference type="NCBI Taxonomy" id="13818"/>
    <lineage>
        <taxon>Eukaryota</taxon>
        <taxon>Viridiplantae</taxon>
        <taxon>Streptophyta</taxon>
        <taxon>Embryophyta</taxon>
        <taxon>Tracheophyta</taxon>
        <taxon>Polypodiopsida</taxon>
        <taxon>Polypodiidae</taxon>
        <taxon>Polypodiales</taxon>
        <taxon>Pteridineae</taxon>
        <taxon>Pteridaceae</taxon>
        <taxon>Vittarioideae</taxon>
        <taxon>Adiantum</taxon>
    </lineage>
</organism>
<dbReference type="PANTHER" id="PTHR48045:SF31">
    <property type="entry name" value="UDP-GLYCOSYLTRANSFERASE 76B1-LIKE"/>
    <property type="match status" value="1"/>
</dbReference>
<feature type="compositionally biased region" description="Basic and acidic residues" evidence="5">
    <location>
        <begin position="1"/>
        <end position="10"/>
    </location>
</feature>
<keyword evidence="7" id="KW-1185">Reference proteome</keyword>
<dbReference type="AlphaFoldDB" id="A0A9D4V3B4"/>
<accession>A0A9D4V3B4</accession>
<protein>
    <recommendedName>
        <fullName evidence="4">Glycosyltransferase</fullName>
        <ecNumber evidence="4">2.4.1.-</ecNumber>
    </recommendedName>
</protein>
<gene>
    <name evidence="6" type="ORF">GOP47_0006228</name>
</gene>
<dbReference type="SUPFAM" id="SSF53756">
    <property type="entry name" value="UDP-Glycosyltransferase/glycogen phosphorylase"/>
    <property type="match status" value="1"/>
</dbReference>
<dbReference type="InterPro" id="IPR035595">
    <property type="entry name" value="UDP_glycos_trans_CS"/>
</dbReference>
<evidence type="ECO:0000256" key="1">
    <source>
        <dbReference type="ARBA" id="ARBA00009995"/>
    </source>
</evidence>
<feature type="region of interest" description="Disordered" evidence="5">
    <location>
        <begin position="1"/>
        <end position="20"/>
    </location>
</feature>